<keyword evidence="2 3" id="KW-0378">Hydrolase</keyword>
<evidence type="ECO:0000313" key="5">
    <source>
        <dbReference type="EMBL" id="KAF5851690.1"/>
    </source>
</evidence>
<dbReference type="EC" id="3.1.1.-" evidence="3"/>
<dbReference type="PROSITE" id="PS00122">
    <property type="entry name" value="CARBOXYLESTERASE_B_1"/>
    <property type="match status" value="1"/>
</dbReference>
<dbReference type="PANTHER" id="PTHR11559">
    <property type="entry name" value="CARBOXYLESTERASE"/>
    <property type="match status" value="1"/>
</dbReference>
<protein>
    <recommendedName>
        <fullName evidence="3">Carboxylic ester hydrolase</fullName>
        <ecNumber evidence="3">3.1.1.-</ecNumber>
    </recommendedName>
</protein>
<feature type="domain" description="Carboxylesterase type B" evidence="4">
    <location>
        <begin position="41"/>
        <end position="508"/>
    </location>
</feature>
<feature type="signal peptide" evidence="3">
    <location>
        <begin position="1"/>
        <end position="18"/>
    </location>
</feature>
<comment type="similarity">
    <text evidence="1 3">Belongs to the type-B carboxylesterase/lipase family.</text>
</comment>
<dbReference type="Proteomes" id="UP000624244">
    <property type="component" value="Unassembled WGS sequence"/>
</dbReference>
<dbReference type="OMA" id="QNIRYAQ"/>
<dbReference type="InterPro" id="IPR029058">
    <property type="entry name" value="AB_hydrolase_fold"/>
</dbReference>
<gene>
    <name evidence="5" type="ORF">GGP41_000418</name>
</gene>
<dbReference type="GO" id="GO:0016787">
    <property type="term" value="F:hydrolase activity"/>
    <property type="evidence" value="ECO:0007669"/>
    <property type="project" value="UniProtKB-KW"/>
</dbReference>
<dbReference type="InterPro" id="IPR019826">
    <property type="entry name" value="Carboxylesterase_B_AS"/>
</dbReference>
<dbReference type="InterPro" id="IPR002018">
    <property type="entry name" value="CarbesteraseB"/>
</dbReference>
<dbReference type="SUPFAM" id="SSF53474">
    <property type="entry name" value="alpha/beta-Hydrolases"/>
    <property type="match status" value="1"/>
</dbReference>
<comment type="caution">
    <text evidence="5">The sequence shown here is derived from an EMBL/GenBank/DDBJ whole genome shotgun (WGS) entry which is preliminary data.</text>
</comment>
<dbReference type="Pfam" id="PF00135">
    <property type="entry name" value="COesterase"/>
    <property type="match status" value="1"/>
</dbReference>
<organism evidence="5 6">
    <name type="scientific">Cochliobolus sativus</name>
    <name type="common">Common root rot and spot blotch fungus</name>
    <name type="synonym">Bipolaris sorokiniana</name>
    <dbReference type="NCBI Taxonomy" id="45130"/>
    <lineage>
        <taxon>Eukaryota</taxon>
        <taxon>Fungi</taxon>
        <taxon>Dikarya</taxon>
        <taxon>Ascomycota</taxon>
        <taxon>Pezizomycotina</taxon>
        <taxon>Dothideomycetes</taxon>
        <taxon>Pleosporomycetidae</taxon>
        <taxon>Pleosporales</taxon>
        <taxon>Pleosporineae</taxon>
        <taxon>Pleosporaceae</taxon>
        <taxon>Bipolaris</taxon>
    </lineage>
</organism>
<evidence type="ECO:0000313" key="6">
    <source>
        <dbReference type="Proteomes" id="UP000624244"/>
    </source>
</evidence>
<dbReference type="Gene3D" id="3.40.50.1820">
    <property type="entry name" value="alpha/beta hydrolase"/>
    <property type="match status" value="1"/>
</dbReference>
<dbReference type="PROSITE" id="PS00941">
    <property type="entry name" value="CARBOXYLESTERASE_B_2"/>
    <property type="match status" value="1"/>
</dbReference>
<sequence>MFWFFFAVLFGLHDVGYAAPLTTKTSFTVDLGYTIQEGLLDTSHGNTRYVNFTNVRYAAPPIGLNRFKPPAPPVKNRTTQIAGLYGVECPQAQPGWFNYIGSDVGNQTEMPSFTKDDVYPPRPGSSEDCLFLDILVPENVFKQRNTAKVPVLLFIHGGGYVQGSKTEYGSGVGLLNAAAQNDQELIYVSVNYRLGLFGFLASSDSHISPNLGLQDQVFAMQYIQDYIHLFGGNKSALTVMGESAGAGSILYHLTSPDVSSLSLFQKAIVHSPYTYFIPTIQQEETMHQVLRASNVSSLVELQSLSTETLRTANGVVVGNSRPYGTFGFGPVLDNDRYTGYPPFLLRRELFDHSIQVMGGHNSNEGLLFASPFIHNNSQFDSNIALLFPQKPESALSTIGQTLYPANFDGSFGYVNQLGRIARVVADATITCNNYLINKVFEPLKDNFAYQFSVPPAWHANDLGYTFMNPSNPGAGVNVTLAVIMQRYFASFVTSGLPNPVSGSFLPDFASSEGLIVQNLNSTLVGPVLDTAVNASKCDWWQEGSFI</sequence>
<dbReference type="InterPro" id="IPR050309">
    <property type="entry name" value="Type-B_Carboxylest/Lipase"/>
</dbReference>
<evidence type="ECO:0000256" key="2">
    <source>
        <dbReference type="ARBA" id="ARBA00022801"/>
    </source>
</evidence>
<name>A0A8H5ZP87_COCSA</name>
<dbReference type="InterPro" id="IPR019819">
    <property type="entry name" value="Carboxylesterase_B_CS"/>
</dbReference>
<proteinExistence type="inferred from homology"/>
<dbReference type="EMBL" id="WNKQ01000004">
    <property type="protein sequence ID" value="KAF5851690.1"/>
    <property type="molecule type" value="Genomic_DNA"/>
</dbReference>
<feature type="chain" id="PRO_5034842492" description="Carboxylic ester hydrolase" evidence="3">
    <location>
        <begin position="19"/>
        <end position="546"/>
    </location>
</feature>
<reference evidence="5" key="1">
    <citation type="submission" date="2019-11" db="EMBL/GenBank/DDBJ databases">
        <title>Bipolaris sorokiniana Genome sequencing.</title>
        <authorList>
            <person name="Wang H."/>
        </authorList>
    </citation>
    <scope>NUCLEOTIDE SEQUENCE</scope>
</reference>
<keyword evidence="3" id="KW-0732">Signal</keyword>
<evidence type="ECO:0000256" key="1">
    <source>
        <dbReference type="ARBA" id="ARBA00005964"/>
    </source>
</evidence>
<evidence type="ECO:0000259" key="4">
    <source>
        <dbReference type="Pfam" id="PF00135"/>
    </source>
</evidence>
<dbReference type="AlphaFoldDB" id="A0A8H5ZP87"/>
<accession>A0A8H5ZP87</accession>
<evidence type="ECO:0000256" key="3">
    <source>
        <dbReference type="RuleBase" id="RU361235"/>
    </source>
</evidence>